<feature type="domain" description="Carboxyltransferase" evidence="5">
    <location>
        <begin position="5"/>
        <end position="207"/>
    </location>
</feature>
<name>A0A0R2BZH1_9LACO</name>
<organism evidence="6 7">
    <name type="scientific">Liquorilactobacillus vini DSM 20605</name>
    <dbReference type="NCBI Taxonomy" id="1133569"/>
    <lineage>
        <taxon>Bacteria</taxon>
        <taxon>Bacillati</taxon>
        <taxon>Bacillota</taxon>
        <taxon>Bacilli</taxon>
        <taxon>Lactobacillales</taxon>
        <taxon>Lactobacillaceae</taxon>
        <taxon>Liquorilactobacillus</taxon>
    </lineage>
</organism>
<proteinExistence type="predicted"/>
<gene>
    <name evidence="6" type="ORF">FD21_GL001948</name>
</gene>
<accession>A0A0R2BZH1</accession>
<feature type="transmembrane region" description="Helical" evidence="4">
    <location>
        <begin position="130"/>
        <end position="152"/>
    </location>
</feature>
<dbReference type="InterPro" id="IPR010016">
    <property type="entry name" value="PxpB"/>
</dbReference>
<dbReference type="SUPFAM" id="SSF160467">
    <property type="entry name" value="PH0987 N-terminal domain-like"/>
    <property type="match status" value="1"/>
</dbReference>
<dbReference type="Proteomes" id="UP000051576">
    <property type="component" value="Unassembled WGS sequence"/>
</dbReference>
<dbReference type="NCBIfam" id="TIGR00370">
    <property type="entry name" value="5-oxoprolinase subunit PxpB"/>
    <property type="match status" value="1"/>
</dbReference>
<comment type="caution">
    <text evidence="6">The sequence shown here is derived from an EMBL/GenBank/DDBJ whole genome shotgun (WGS) entry which is preliminary data.</text>
</comment>
<evidence type="ECO:0000256" key="3">
    <source>
        <dbReference type="ARBA" id="ARBA00022840"/>
    </source>
</evidence>
<dbReference type="EMBL" id="AYYX01000073">
    <property type="protein sequence ID" value="KRM84648.1"/>
    <property type="molecule type" value="Genomic_DNA"/>
</dbReference>
<dbReference type="AlphaFoldDB" id="A0A0R2BZH1"/>
<evidence type="ECO:0000259" key="5">
    <source>
        <dbReference type="SMART" id="SM00796"/>
    </source>
</evidence>
<dbReference type="SUPFAM" id="SSF50891">
    <property type="entry name" value="Cyclophilin-like"/>
    <property type="match status" value="1"/>
</dbReference>
<dbReference type="GO" id="GO:0016787">
    <property type="term" value="F:hydrolase activity"/>
    <property type="evidence" value="ECO:0007669"/>
    <property type="project" value="UniProtKB-KW"/>
</dbReference>
<dbReference type="SMART" id="SM00796">
    <property type="entry name" value="AHS1"/>
    <property type="match status" value="1"/>
</dbReference>
<dbReference type="OrthoDB" id="9778567at2"/>
<keyword evidence="4" id="KW-0812">Transmembrane</keyword>
<sequence>MGLDYKVVPVGEQAVMIDFPEKIDVAQNQLIHVLANEIKKMNKPEIVDLIPAYHTLTIDFDPFQTDSENFIVWLSDFLQTHLATTQVTSSRIVEIPVCYGGKYGPDLADVAKFAGTSPAEVIRLHTGSLYYIYLLGFLPGFAYAGFVVAQIAMPRLEQPRVKIAAGSVGIAGKQTGMYPVDSPGGWRLIGQTPLKLYDPHSPLPYYHAGDWLKFKAISPAEFHAIRRQVKAGTFQIKTTVKESGGLE</sequence>
<keyword evidence="2 6" id="KW-0378">Hydrolase</keyword>
<dbReference type="PANTHER" id="PTHR34698:SF2">
    <property type="entry name" value="5-OXOPROLINASE SUBUNIT B"/>
    <property type="match status" value="1"/>
</dbReference>
<dbReference type="PATRIC" id="fig|1133569.4.peg.2104"/>
<keyword evidence="4" id="KW-0472">Membrane</keyword>
<dbReference type="RefSeq" id="WP_010579538.1">
    <property type="nucleotide sequence ID" value="NZ_AHYZ01000016.1"/>
</dbReference>
<dbReference type="GO" id="GO:0005524">
    <property type="term" value="F:ATP binding"/>
    <property type="evidence" value="ECO:0007669"/>
    <property type="project" value="UniProtKB-KW"/>
</dbReference>
<evidence type="ECO:0000313" key="7">
    <source>
        <dbReference type="Proteomes" id="UP000051576"/>
    </source>
</evidence>
<keyword evidence="7" id="KW-1185">Reference proteome</keyword>
<dbReference type="Pfam" id="PF02682">
    <property type="entry name" value="CT_C_D"/>
    <property type="match status" value="1"/>
</dbReference>
<evidence type="ECO:0000256" key="2">
    <source>
        <dbReference type="ARBA" id="ARBA00022801"/>
    </source>
</evidence>
<dbReference type="PANTHER" id="PTHR34698">
    <property type="entry name" value="5-OXOPROLINASE SUBUNIT B"/>
    <property type="match status" value="1"/>
</dbReference>
<dbReference type="eggNOG" id="COG2049">
    <property type="taxonomic scope" value="Bacteria"/>
</dbReference>
<keyword evidence="3" id="KW-0067">ATP-binding</keyword>
<dbReference type="Gene3D" id="3.30.1360.40">
    <property type="match status" value="1"/>
</dbReference>
<keyword evidence="1" id="KW-0547">Nucleotide-binding</keyword>
<dbReference type="Gene3D" id="2.40.100.10">
    <property type="entry name" value="Cyclophilin-like"/>
    <property type="match status" value="1"/>
</dbReference>
<reference evidence="6 7" key="1">
    <citation type="journal article" date="2015" name="Genome Announc.">
        <title>Expanding the biotechnology potential of lactobacilli through comparative genomics of 213 strains and associated genera.</title>
        <authorList>
            <person name="Sun Z."/>
            <person name="Harris H.M."/>
            <person name="McCann A."/>
            <person name="Guo C."/>
            <person name="Argimon S."/>
            <person name="Zhang W."/>
            <person name="Yang X."/>
            <person name="Jeffery I.B."/>
            <person name="Cooney J.C."/>
            <person name="Kagawa T.F."/>
            <person name="Liu W."/>
            <person name="Song Y."/>
            <person name="Salvetti E."/>
            <person name="Wrobel A."/>
            <person name="Rasinkangas P."/>
            <person name="Parkhill J."/>
            <person name="Rea M.C."/>
            <person name="O'Sullivan O."/>
            <person name="Ritari J."/>
            <person name="Douillard F.P."/>
            <person name="Paul Ross R."/>
            <person name="Yang R."/>
            <person name="Briner A.E."/>
            <person name="Felis G.E."/>
            <person name="de Vos W.M."/>
            <person name="Barrangou R."/>
            <person name="Klaenhammer T.R."/>
            <person name="Caufield P.W."/>
            <person name="Cui Y."/>
            <person name="Zhang H."/>
            <person name="O'Toole P.W."/>
        </authorList>
    </citation>
    <scope>NUCLEOTIDE SEQUENCE [LARGE SCALE GENOMIC DNA]</scope>
    <source>
        <strain evidence="6 7">DSM 20605</strain>
    </source>
</reference>
<protein>
    <submittedName>
        <fullName evidence="6">Allophanate hydrolase</fullName>
    </submittedName>
</protein>
<dbReference type="InterPro" id="IPR003833">
    <property type="entry name" value="CT_C_D"/>
</dbReference>
<dbReference type="STRING" id="1133569.FD21_GL001948"/>
<evidence type="ECO:0000256" key="1">
    <source>
        <dbReference type="ARBA" id="ARBA00022741"/>
    </source>
</evidence>
<dbReference type="InterPro" id="IPR029000">
    <property type="entry name" value="Cyclophilin-like_dom_sf"/>
</dbReference>
<evidence type="ECO:0000256" key="4">
    <source>
        <dbReference type="SAM" id="Phobius"/>
    </source>
</evidence>
<evidence type="ECO:0000313" key="6">
    <source>
        <dbReference type="EMBL" id="KRM84648.1"/>
    </source>
</evidence>
<keyword evidence="4" id="KW-1133">Transmembrane helix</keyword>